<dbReference type="Proteomes" id="UP000007350">
    <property type="component" value="Unassembled WGS sequence"/>
</dbReference>
<accession>K2M3Z5</accession>
<dbReference type="EMBL" id="AHKC01012763">
    <property type="protein sequence ID" value="EKF29693.1"/>
    <property type="molecule type" value="Genomic_DNA"/>
</dbReference>
<keyword evidence="2" id="KW-1185">Reference proteome</keyword>
<dbReference type="AlphaFoldDB" id="K2M3Z5"/>
<reference evidence="1 2" key="1">
    <citation type="journal article" date="2012" name="BMC Genomics">
        <title>Comparative genomic analysis of human infective Trypanosoma cruzi lineages with the bat-restricted subspecies T. cruzi marinkellei.</title>
        <authorList>
            <person name="Franzen O."/>
            <person name="Talavera-Lopez C."/>
            <person name="Ochaya S."/>
            <person name="Butler C.E."/>
            <person name="Messenger L.A."/>
            <person name="Lewis M.D."/>
            <person name="Llewellyn M.S."/>
            <person name="Marinkelle C.J."/>
            <person name="Tyler K.M."/>
            <person name="Miles M.A."/>
            <person name="Andersson B."/>
        </authorList>
    </citation>
    <scope>NUCLEOTIDE SEQUENCE [LARGE SCALE GENOMIC DNA]</scope>
    <source>
        <strain evidence="1 2">B7</strain>
    </source>
</reference>
<comment type="caution">
    <text evidence="1">The sequence shown here is derived from an EMBL/GenBank/DDBJ whole genome shotgun (WGS) entry which is preliminary data.</text>
</comment>
<sequence length="215" mass="23644">MRGFPESLSTPGAHTSIGAGRTTRLKLPLTVGCVDGRAGSAAGPADCLMDSGGMLLQEFRMQLTMASDPGVPLDISSCPTQLSGRAMGLIRQRRPAVLRRIAGVPALGRLYEEGGRGGSRAKSGVDVGAENFPRGAIRNFFAARTNSRSARRAARPFWRQYWMWRRRPDRSTPECCGPCCKWIGPRWTWLLPVLQKDALRSETKQARPLTEEEMD</sequence>
<name>K2M3Z5_TRYCR</name>
<proteinExistence type="predicted"/>
<gene>
    <name evidence="1" type="ORF">MOQ_006509</name>
</gene>
<evidence type="ECO:0000313" key="1">
    <source>
        <dbReference type="EMBL" id="EKF29693.1"/>
    </source>
</evidence>
<protein>
    <submittedName>
        <fullName evidence="1">DnaJ chaperone protein, putative</fullName>
    </submittedName>
</protein>
<organism evidence="1 2">
    <name type="scientific">Trypanosoma cruzi marinkellei</name>
    <dbReference type="NCBI Taxonomy" id="85056"/>
    <lineage>
        <taxon>Eukaryota</taxon>
        <taxon>Discoba</taxon>
        <taxon>Euglenozoa</taxon>
        <taxon>Kinetoplastea</taxon>
        <taxon>Metakinetoplastina</taxon>
        <taxon>Trypanosomatida</taxon>
        <taxon>Trypanosomatidae</taxon>
        <taxon>Trypanosoma</taxon>
        <taxon>Schizotrypanum</taxon>
    </lineage>
</organism>
<evidence type="ECO:0000313" key="2">
    <source>
        <dbReference type="Proteomes" id="UP000007350"/>
    </source>
</evidence>